<organism evidence="2 3">
    <name type="scientific">Cellulomonas aerilata</name>
    <dbReference type="NCBI Taxonomy" id="515326"/>
    <lineage>
        <taxon>Bacteria</taxon>
        <taxon>Bacillati</taxon>
        <taxon>Actinomycetota</taxon>
        <taxon>Actinomycetes</taxon>
        <taxon>Micrococcales</taxon>
        <taxon>Cellulomonadaceae</taxon>
        <taxon>Cellulomonas</taxon>
    </lineage>
</organism>
<evidence type="ECO:0000313" key="3">
    <source>
        <dbReference type="Proteomes" id="UP000321181"/>
    </source>
</evidence>
<name>A0A512DAM5_9CELL</name>
<dbReference type="RefSeq" id="WP_146901569.1">
    <property type="nucleotide sequence ID" value="NZ_BAAARM010000002.1"/>
</dbReference>
<gene>
    <name evidence="2" type="ORF">CAE01nite_12300</name>
</gene>
<feature type="domain" description="AB hydrolase-1" evidence="1">
    <location>
        <begin position="26"/>
        <end position="234"/>
    </location>
</feature>
<dbReference type="PANTHER" id="PTHR43194:SF5">
    <property type="entry name" value="PIMELOYL-[ACYL-CARRIER PROTEIN] METHYL ESTER ESTERASE"/>
    <property type="match status" value="1"/>
</dbReference>
<dbReference type="Proteomes" id="UP000321181">
    <property type="component" value="Unassembled WGS sequence"/>
</dbReference>
<sequence length="243" mass="25603">MRALQTSAAGHGLVVQEGGDPSAPAFVLVHGIGMSHRYLRPLAEHLERANHVLVPDLPGFGSSPRPAEVLGIAEHAAVVAALVTDRGLDKPVLIGQSMGCQVVVEVLAANPGLASAAVLIGPVVDPEARSATRQALRLLRDGRHEPARVNAIVSADYLRTGPRRYGATVPHMLGYRIEDRIRDVGEPVLVVRGEHDPIAPARWVRDLAQAAPRGTSAEVPGGGHNAMYASPELVGDLCRAVTC</sequence>
<evidence type="ECO:0000313" key="2">
    <source>
        <dbReference type="EMBL" id="GEO33505.1"/>
    </source>
</evidence>
<reference evidence="2 3" key="1">
    <citation type="submission" date="2019-07" db="EMBL/GenBank/DDBJ databases">
        <title>Whole genome shotgun sequence of Cellulomonas aerilata NBRC 106308.</title>
        <authorList>
            <person name="Hosoyama A."/>
            <person name="Uohara A."/>
            <person name="Ohji S."/>
            <person name="Ichikawa N."/>
        </authorList>
    </citation>
    <scope>NUCLEOTIDE SEQUENCE [LARGE SCALE GENOMIC DNA]</scope>
    <source>
        <strain evidence="2 3">NBRC 106308</strain>
    </source>
</reference>
<comment type="caution">
    <text evidence="2">The sequence shown here is derived from an EMBL/GenBank/DDBJ whole genome shotgun (WGS) entry which is preliminary data.</text>
</comment>
<dbReference type="OrthoDB" id="9770427at2"/>
<protein>
    <recommendedName>
        <fullName evidence="1">AB hydrolase-1 domain-containing protein</fullName>
    </recommendedName>
</protein>
<dbReference type="PANTHER" id="PTHR43194">
    <property type="entry name" value="HYDROLASE ALPHA/BETA FOLD FAMILY"/>
    <property type="match status" value="1"/>
</dbReference>
<dbReference type="Pfam" id="PF12697">
    <property type="entry name" value="Abhydrolase_6"/>
    <property type="match status" value="1"/>
</dbReference>
<dbReference type="SUPFAM" id="SSF53474">
    <property type="entry name" value="alpha/beta-Hydrolases"/>
    <property type="match status" value="1"/>
</dbReference>
<evidence type="ECO:0000259" key="1">
    <source>
        <dbReference type="Pfam" id="PF12697"/>
    </source>
</evidence>
<dbReference type="InterPro" id="IPR050228">
    <property type="entry name" value="Carboxylesterase_BioH"/>
</dbReference>
<dbReference type="Gene3D" id="3.40.50.1820">
    <property type="entry name" value="alpha/beta hydrolase"/>
    <property type="match status" value="1"/>
</dbReference>
<dbReference type="InterPro" id="IPR029058">
    <property type="entry name" value="AB_hydrolase_fold"/>
</dbReference>
<dbReference type="EMBL" id="BJYY01000010">
    <property type="protein sequence ID" value="GEO33505.1"/>
    <property type="molecule type" value="Genomic_DNA"/>
</dbReference>
<keyword evidence="3" id="KW-1185">Reference proteome</keyword>
<dbReference type="AlphaFoldDB" id="A0A512DAM5"/>
<dbReference type="InterPro" id="IPR000073">
    <property type="entry name" value="AB_hydrolase_1"/>
</dbReference>
<proteinExistence type="predicted"/>
<accession>A0A512DAM5</accession>
<dbReference type="GO" id="GO:0003824">
    <property type="term" value="F:catalytic activity"/>
    <property type="evidence" value="ECO:0007669"/>
    <property type="project" value="UniProtKB-ARBA"/>
</dbReference>